<organism evidence="11 12">
    <name type="scientific">Helcococcus bovis</name>
    <dbReference type="NCBI Taxonomy" id="3153252"/>
    <lineage>
        <taxon>Bacteria</taxon>
        <taxon>Bacillati</taxon>
        <taxon>Bacillota</taxon>
        <taxon>Tissierellia</taxon>
        <taxon>Tissierellales</taxon>
        <taxon>Peptoniphilaceae</taxon>
        <taxon>Helcococcus</taxon>
    </lineage>
</organism>
<comment type="function">
    <text evidence="10">Promotes RNA polymerase assembly. Latches the N- and C-terminal regions of the beta' subunit thereby facilitating its interaction with the beta and alpha subunits.</text>
</comment>
<comment type="catalytic activity">
    <reaction evidence="9 10">
        <text>RNA(n) + a ribonucleoside 5'-triphosphate = RNA(n+1) + diphosphate</text>
        <dbReference type="Rhea" id="RHEA:21248"/>
        <dbReference type="Rhea" id="RHEA-COMP:14527"/>
        <dbReference type="Rhea" id="RHEA-COMP:17342"/>
        <dbReference type="ChEBI" id="CHEBI:33019"/>
        <dbReference type="ChEBI" id="CHEBI:61557"/>
        <dbReference type="ChEBI" id="CHEBI:140395"/>
        <dbReference type="EC" id="2.7.7.6"/>
    </reaction>
</comment>
<dbReference type="InterPro" id="IPR036161">
    <property type="entry name" value="RPB6/omega-like_sf"/>
</dbReference>
<evidence type="ECO:0000256" key="6">
    <source>
        <dbReference type="ARBA" id="ARBA00022695"/>
    </source>
</evidence>
<gene>
    <name evidence="10 11" type="primary">rpoZ</name>
    <name evidence="11" type="ORF">ABGF40_03410</name>
</gene>
<protein>
    <recommendedName>
        <fullName evidence="3 10">DNA-directed RNA polymerase subunit omega</fullName>
        <shortName evidence="10">RNAP omega subunit</shortName>
        <ecNumber evidence="2 10">2.7.7.6</ecNumber>
    </recommendedName>
    <alternativeName>
        <fullName evidence="10">RNA polymerase omega subunit</fullName>
    </alternativeName>
    <alternativeName>
        <fullName evidence="8 10">Transcriptase subunit omega</fullName>
    </alternativeName>
</protein>
<comment type="subunit">
    <text evidence="10">The RNAP catalytic core consists of 2 alpha, 1 beta, 1 beta' and 1 omega subunit. When a sigma factor is associated with the core the holoenzyme is formed, which can initiate transcription.</text>
</comment>
<keyword evidence="5 10" id="KW-0808">Transferase</keyword>
<comment type="caution">
    <text evidence="11">The sequence shown here is derived from an EMBL/GenBank/DDBJ whole genome shotgun (WGS) entry which is preliminary data.</text>
</comment>
<evidence type="ECO:0000256" key="8">
    <source>
        <dbReference type="ARBA" id="ARBA00029924"/>
    </source>
</evidence>
<keyword evidence="12" id="KW-1185">Reference proteome</keyword>
<dbReference type="SUPFAM" id="SSF63562">
    <property type="entry name" value="RPB6/omega subunit-like"/>
    <property type="match status" value="1"/>
</dbReference>
<dbReference type="InterPro" id="IPR003716">
    <property type="entry name" value="DNA-dir_RNA_pol_omega"/>
</dbReference>
<keyword evidence="7 10" id="KW-0804">Transcription</keyword>
<dbReference type="HAMAP" id="MF_00366">
    <property type="entry name" value="RNApol_bact_RpoZ"/>
    <property type="match status" value="1"/>
</dbReference>
<dbReference type="Gene3D" id="3.90.940.10">
    <property type="match status" value="1"/>
</dbReference>
<evidence type="ECO:0000256" key="5">
    <source>
        <dbReference type="ARBA" id="ARBA00022679"/>
    </source>
</evidence>
<dbReference type="Pfam" id="PF01192">
    <property type="entry name" value="RNA_pol_Rpb6"/>
    <property type="match status" value="1"/>
</dbReference>
<evidence type="ECO:0000313" key="12">
    <source>
        <dbReference type="Proteomes" id="UP001629536"/>
    </source>
</evidence>
<evidence type="ECO:0000256" key="3">
    <source>
        <dbReference type="ARBA" id="ARBA00013725"/>
    </source>
</evidence>
<accession>A0ABW9F6D7</accession>
<dbReference type="GO" id="GO:0000428">
    <property type="term" value="C:DNA-directed RNA polymerase complex"/>
    <property type="evidence" value="ECO:0007669"/>
    <property type="project" value="UniProtKB-KW"/>
</dbReference>
<reference evidence="11 12" key="1">
    <citation type="journal article" date="2024" name="Front. Microbiol.">
        <title>Pangenomic and biochemical analyses of Helcococcus ovis reveal widespread tetracycline resistance and a novel bacterial species, Helcococcus bovis.</title>
        <authorList>
            <person name="Cunha F."/>
            <person name="Zhai Y."/>
            <person name="Casaro S."/>
            <person name="Jones K.L."/>
            <person name="Hernandez M."/>
            <person name="Bisinotto R.S."/>
            <person name="Kariyawasam S."/>
            <person name="Brown M.B."/>
            <person name="Phillips A."/>
            <person name="Jeong K.C."/>
            <person name="Galvao K.N."/>
        </authorList>
    </citation>
    <scope>NUCLEOTIDE SEQUENCE [LARGE SCALE GENOMIC DNA]</scope>
    <source>
        <strain evidence="11 12">KG197</strain>
    </source>
</reference>
<keyword evidence="6 10" id="KW-0548">Nucleotidyltransferase</keyword>
<proteinExistence type="inferred from homology"/>
<dbReference type="PANTHER" id="PTHR34476:SF1">
    <property type="entry name" value="DNA-DIRECTED RNA POLYMERASE SUBUNIT OMEGA"/>
    <property type="match status" value="1"/>
</dbReference>
<dbReference type="InterPro" id="IPR006110">
    <property type="entry name" value="Pol_omega/Rpo6/RPB6"/>
</dbReference>
<dbReference type="EMBL" id="JBFNFH010000005">
    <property type="protein sequence ID" value="MFM1524713.1"/>
    <property type="molecule type" value="Genomic_DNA"/>
</dbReference>
<name>A0ABW9F6D7_9FIRM</name>
<evidence type="ECO:0000256" key="1">
    <source>
        <dbReference type="ARBA" id="ARBA00006711"/>
    </source>
</evidence>
<dbReference type="Proteomes" id="UP001629536">
    <property type="component" value="Unassembled WGS sequence"/>
</dbReference>
<comment type="similarity">
    <text evidence="1 10">Belongs to the RNA polymerase subunit omega family.</text>
</comment>
<evidence type="ECO:0000313" key="11">
    <source>
        <dbReference type="EMBL" id="MFM1524713.1"/>
    </source>
</evidence>
<dbReference type="NCBIfam" id="TIGR00690">
    <property type="entry name" value="rpoZ"/>
    <property type="match status" value="1"/>
</dbReference>
<evidence type="ECO:0000256" key="4">
    <source>
        <dbReference type="ARBA" id="ARBA00022478"/>
    </source>
</evidence>
<sequence length="62" mass="6910">MVNPSFRELEQVSKSRYDIAMMTAKRAKELIAGDKPKVKTKAAKPVTVALTEIMEGKIESED</sequence>
<evidence type="ECO:0000256" key="10">
    <source>
        <dbReference type="HAMAP-Rule" id="MF_00366"/>
    </source>
</evidence>
<evidence type="ECO:0000256" key="2">
    <source>
        <dbReference type="ARBA" id="ARBA00012418"/>
    </source>
</evidence>
<dbReference type="EC" id="2.7.7.6" evidence="2 10"/>
<dbReference type="GO" id="GO:0003899">
    <property type="term" value="F:DNA-directed RNA polymerase activity"/>
    <property type="evidence" value="ECO:0007669"/>
    <property type="project" value="UniProtKB-EC"/>
</dbReference>
<evidence type="ECO:0000256" key="9">
    <source>
        <dbReference type="ARBA" id="ARBA00048552"/>
    </source>
</evidence>
<keyword evidence="4 10" id="KW-0240">DNA-directed RNA polymerase</keyword>
<evidence type="ECO:0000256" key="7">
    <source>
        <dbReference type="ARBA" id="ARBA00023163"/>
    </source>
</evidence>
<dbReference type="RefSeq" id="WP_408105387.1">
    <property type="nucleotide sequence ID" value="NZ_JBFNFH010000005.1"/>
</dbReference>
<dbReference type="PANTHER" id="PTHR34476">
    <property type="entry name" value="DNA-DIRECTED RNA POLYMERASE SUBUNIT OMEGA"/>
    <property type="match status" value="1"/>
</dbReference>
<dbReference type="SMART" id="SM01409">
    <property type="entry name" value="RNA_pol_Rpb6"/>
    <property type="match status" value="1"/>
</dbReference>